<dbReference type="GO" id="GO:0016094">
    <property type="term" value="P:polyprenol biosynthetic process"/>
    <property type="evidence" value="ECO:0007669"/>
    <property type="project" value="TreeGrafter"/>
</dbReference>
<dbReference type="NCBIfam" id="NF011405">
    <property type="entry name" value="PRK14830.1"/>
    <property type="match status" value="1"/>
</dbReference>
<dbReference type="PANTHER" id="PTHR10291">
    <property type="entry name" value="DEHYDRODOLICHYL DIPHOSPHATE SYNTHASE FAMILY MEMBER"/>
    <property type="match status" value="1"/>
</dbReference>
<organism evidence="3">
    <name type="scientific">bioreactor metagenome</name>
    <dbReference type="NCBI Taxonomy" id="1076179"/>
    <lineage>
        <taxon>unclassified sequences</taxon>
        <taxon>metagenomes</taxon>
        <taxon>ecological metagenomes</taxon>
    </lineage>
</organism>
<reference evidence="3" key="1">
    <citation type="submission" date="2019-08" db="EMBL/GenBank/DDBJ databases">
        <authorList>
            <person name="Kucharzyk K."/>
            <person name="Murdoch R.W."/>
            <person name="Higgins S."/>
            <person name="Loffler F."/>
        </authorList>
    </citation>
    <scope>NUCLEOTIDE SEQUENCE</scope>
</reference>
<evidence type="ECO:0000256" key="1">
    <source>
        <dbReference type="ARBA" id="ARBA00001946"/>
    </source>
</evidence>
<dbReference type="FunFam" id="3.40.1180.10:FF:000001">
    <property type="entry name" value="(2E,6E)-farnesyl-diphosphate-specific ditrans,polycis-undecaprenyl-diphosphate synthase"/>
    <property type="match status" value="1"/>
</dbReference>
<proteinExistence type="inferred from homology"/>
<comment type="caution">
    <text evidence="3">The sequence shown here is derived from an EMBL/GenBank/DDBJ whole genome shotgun (WGS) entry which is preliminary data.</text>
</comment>
<keyword evidence="2 3" id="KW-0808">Transferase</keyword>
<evidence type="ECO:0000313" key="3">
    <source>
        <dbReference type="EMBL" id="MPM07200.1"/>
    </source>
</evidence>
<evidence type="ECO:0000256" key="2">
    <source>
        <dbReference type="ARBA" id="ARBA00022679"/>
    </source>
</evidence>
<dbReference type="EMBL" id="VSSQ01001310">
    <property type="protein sequence ID" value="MPM07200.1"/>
    <property type="molecule type" value="Genomic_DNA"/>
</dbReference>
<protein>
    <submittedName>
        <fullName evidence="3">Ditrans,polycis-undecaprenyl-diphosphate synthase ((2E,6E)-farnesyl-diphosphate specific)</fullName>
        <ecNumber evidence="3">2.5.1.31</ecNumber>
    </submittedName>
</protein>
<dbReference type="NCBIfam" id="TIGR00055">
    <property type="entry name" value="uppS"/>
    <property type="match status" value="1"/>
</dbReference>
<dbReference type="GO" id="GO:0008834">
    <property type="term" value="F:ditrans,polycis-undecaprenyl-diphosphate synthase [(2E,6E)-farnesyl-diphosphate specific] activity"/>
    <property type="evidence" value="ECO:0007669"/>
    <property type="project" value="UniProtKB-EC"/>
</dbReference>
<name>A0A644WTK7_9ZZZZ</name>
<dbReference type="PANTHER" id="PTHR10291:SF0">
    <property type="entry name" value="DEHYDRODOLICHYL DIPHOSPHATE SYNTHASE 2"/>
    <property type="match status" value="1"/>
</dbReference>
<dbReference type="PROSITE" id="PS01066">
    <property type="entry name" value="UPP_SYNTHASE"/>
    <property type="match status" value="1"/>
</dbReference>
<gene>
    <name evidence="3" type="primary">uppS_20</name>
    <name evidence="3" type="ORF">SDC9_53506</name>
</gene>
<dbReference type="EC" id="2.5.1.31" evidence="3"/>
<dbReference type="HAMAP" id="MF_01139">
    <property type="entry name" value="ISPT"/>
    <property type="match status" value="1"/>
</dbReference>
<dbReference type="SUPFAM" id="SSF64005">
    <property type="entry name" value="Undecaprenyl diphosphate synthase"/>
    <property type="match status" value="1"/>
</dbReference>
<accession>A0A644WTK7</accession>
<dbReference type="InterPro" id="IPR036424">
    <property type="entry name" value="UPP_synth-like_sf"/>
</dbReference>
<dbReference type="Pfam" id="PF01255">
    <property type="entry name" value="Prenyltransf"/>
    <property type="match status" value="1"/>
</dbReference>
<dbReference type="AlphaFoldDB" id="A0A644WTK7"/>
<dbReference type="InterPro" id="IPR018520">
    <property type="entry name" value="UPP_synth-like_CS"/>
</dbReference>
<dbReference type="CDD" id="cd00475">
    <property type="entry name" value="Cis_IPPS"/>
    <property type="match status" value="1"/>
</dbReference>
<sequence length="248" mass="28056">MSQPVQKDIPQHIAIIMDGNGRWAKSRGLKRADGHRQGAETVKTIVKAAAKAGIKYLTLYAFSTENWKRPKDEVDAIMDLLVFMLERETEELNRNGVRLLTIGDTDELSESARNSLSKSIEYTAGNNVLTLVIALNYGSRNELLRAVTNIVSDVAENKMSIEDISENNFGNYLYTAGIPDPDLLIRTSGEQRISNFLLWQLAYTELYFTPVPWPDFGEEELNKALVTYSSRERRYGMTGEQLITKQEK</sequence>
<dbReference type="InterPro" id="IPR001441">
    <property type="entry name" value="UPP_synth-like"/>
</dbReference>
<comment type="cofactor">
    <cofactor evidence="1">
        <name>Mg(2+)</name>
        <dbReference type="ChEBI" id="CHEBI:18420"/>
    </cofactor>
</comment>
<dbReference type="Gene3D" id="3.40.1180.10">
    <property type="entry name" value="Decaprenyl diphosphate synthase-like"/>
    <property type="match status" value="1"/>
</dbReference>